<evidence type="ECO:0000313" key="2">
    <source>
        <dbReference type="EMBL" id="SMF10615.1"/>
    </source>
</evidence>
<gene>
    <name evidence="2" type="ORF">SAMN02982989_5176</name>
</gene>
<protein>
    <submittedName>
        <fullName evidence="2">Uncharacterized protein</fullName>
    </submittedName>
</protein>
<reference evidence="3" key="1">
    <citation type="submission" date="2017-04" db="EMBL/GenBank/DDBJ databases">
        <authorList>
            <person name="Varghese N."/>
            <person name="Submissions S."/>
        </authorList>
    </citation>
    <scope>NUCLEOTIDE SEQUENCE [LARGE SCALE GENOMIC DNA]</scope>
    <source>
        <strain evidence="3">B4P</strain>
    </source>
</reference>
<dbReference type="InterPro" id="IPR036111">
    <property type="entry name" value="Mal/L-sulfo/L-lacto_DH-like_sf"/>
</dbReference>
<evidence type="ECO:0000256" key="1">
    <source>
        <dbReference type="SAM" id="MobiDB-lite"/>
    </source>
</evidence>
<proteinExistence type="predicted"/>
<dbReference type="GO" id="GO:0016491">
    <property type="term" value="F:oxidoreductase activity"/>
    <property type="evidence" value="ECO:0007669"/>
    <property type="project" value="InterPro"/>
</dbReference>
<feature type="region of interest" description="Disordered" evidence="1">
    <location>
        <begin position="223"/>
        <end position="250"/>
    </location>
</feature>
<dbReference type="SUPFAM" id="SSF89733">
    <property type="entry name" value="L-sulfolactate dehydrogenase-like"/>
    <property type="match status" value="1"/>
</dbReference>
<dbReference type="AlphaFoldDB" id="A0A1X7D825"/>
<dbReference type="STRING" id="464029.SAMN02982989_5176"/>
<accession>A0A1X7D825</accession>
<dbReference type="OrthoDB" id="7852436at2"/>
<evidence type="ECO:0000313" key="3">
    <source>
        <dbReference type="Proteomes" id="UP000192903"/>
    </source>
</evidence>
<name>A0A1X7D825_9HYPH</name>
<feature type="compositionally biased region" description="Basic and acidic residues" evidence="1">
    <location>
        <begin position="230"/>
        <end position="250"/>
    </location>
</feature>
<dbReference type="RefSeq" id="WP_085420538.1">
    <property type="nucleotide sequence ID" value="NZ_FXAF01000002.1"/>
</dbReference>
<keyword evidence="3" id="KW-1185">Reference proteome</keyword>
<dbReference type="EMBL" id="FXAF01000002">
    <property type="protein sequence ID" value="SMF10615.1"/>
    <property type="molecule type" value="Genomic_DNA"/>
</dbReference>
<dbReference type="Proteomes" id="UP000192903">
    <property type="component" value="Unassembled WGS sequence"/>
</dbReference>
<organism evidence="2 3">
    <name type="scientific">Xaviernesmea oryzae</name>
    <dbReference type="NCBI Taxonomy" id="464029"/>
    <lineage>
        <taxon>Bacteria</taxon>
        <taxon>Pseudomonadati</taxon>
        <taxon>Pseudomonadota</taxon>
        <taxon>Alphaproteobacteria</taxon>
        <taxon>Hyphomicrobiales</taxon>
        <taxon>Rhizobiaceae</taxon>
        <taxon>Rhizobium/Agrobacterium group</taxon>
        <taxon>Xaviernesmea</taxon>
    </lineage>
</organism>
<sequence length="250" mass="27172">MTSSHSNTSMRVMPREMRLMSERIFSLTSLPKGFFLTVGDFPMYSQKLGLGGFALFEERFESFKSAYPARISIAAENGNRVSLDAAGEHAWFVVPTAIDLLGELARRFGSAELTVASAADSAELAIAASLGGRTGLQITVAGNVLKAAPAAVTGDVRKDDPLLWSLLENGADIEADLWWRIYHLAKQALATDSVVSRRHAGPMIINEDGTIIGRKDNDDETDVSFLASRLSEREQAQPEKAQPQKESARS</sequence>